<accession>A0ABR8CGC9</accession>
<sequence>MAGIKRRITPAPRSSLIDKHLPNTLQVQRLLRREGRANIFSDRETLEKVIQPIILGGERTGIDNEEDDYERYGLYFAETIGYIINVSSG</sequence>
<proteinExistence type="predicted"/>
<protein>
    <recommendedName>
        <fullName evidence="1">DUF6972 domain-containing protein</fullName>
    </recommendedName>
</protein>
<dbReference type="RefSeq" id="WP_190580033.1">
    <property type="nucleotide sequence ID" value="NZ_CAWPQU010000028.1"/>
</dbReference>
<dbReference type="InterPro" id="IPR054245">
    <property type="entry name" value="DUF6972"/>
</dbReference>
<dbReference type="Pfam" id="PF22319">
    <property type="entry name" value="DUF6972"/>
    <property type="match status" value="1"/>
</dbReference>
<keyword evidence="3" id="KW-1185">Reference proteome</keyword>
<reference evidence="2 3" key="1">
    <citation type="journal article" date="2020" name="ISME J.">
        <title>Comparative genomics reveals insights into cyanobacterial evolution and habitat adaptation.</title>
        <authorList>
            <person name="Chen M.Y."/>
            <person name="Teng W.K."/>
            <person name="Zhao L."/>
            <person name="Hu C.X."/>
            <person name="Zhou Y.K."/>
            <person name="Han B.P."/>
            <person name="Song L.R."/>
            <person name="Shu W.S."/>
        </authorList>
    </citation>
    <scope>NUCLEOTIDE SEQUENCE [LARGE SCALE GENOMIC DNA]</scope>
    <source>
        <strain evidence="2 3">FACHB-1050</strain>
    </source>
</reference>
<evidence type="ECO:0000313" key="2">
    <source>
        <dbReference type="EMBL" id="MBD2318752.1"/>
    </source>
</evidence>
<name>A0ABR8CGC9_9CYAN</name>
<evidence type="ECO:0000313" key="3">
    <source>
        <dbReference type="Proteomes" id="UP000618445"/>
    </source>
</evidence>
<gene>
    <name evidence="2" type="ORF">H6G05_18095</name>
</gene>
<organism evidence="2 3">
    <name type="scientific">Phormidium tenue FACHB-1050</name>
    <dbReference type="NCBI Taxonomy" id="2692857"/>
    <lineage>
        <taxon>Bacteria</taxon>
        <taxon>Bacillati</taxon>
        <taxon>Cyanobacteriota</taxon>
        <taxon>Cyanophyceae</taxon>
        <taxon>Oscillatoriophycideae</taxon>
        <taxon>Oscillatoriales</taxon>
        <taxon>Oscillatoriaceae</taxon>
        <taxon>Phormidium</taxon>
    </lineage>
</organism>
<dbReference type="Proteomes" id="UP000618445">
    <property type="component" value="Unassembled WGS sequence"/>
</dbReference>
<feature type="domain" description="DUF6972" evidence="1">
    <location>
        <begin position="14"/>
        <end position="86"/>
    </location>
</feature>
<evidence type="ECO:0000259" key="1">
    <source>
        <dbReference type="Pfam" id="PF22319"/>
    </source>
</evidence>
<dbReference type="EMBL" id="JACJQY010000034">
    <property type="protein sequence ID" value="MBD2318752.1"/>
    <property type="molecule type" value="Genomic_DNA"/>
</dbReference>
<comment type="caution">
    <text evidence="2">The sequence shown here is derived from an EMBL/GenBank/DDBJ whole genome shotgun (WGS) entry which is preliminary data.</text>
</comment>